<dbReference type="PANTHER" id="PTHR40469:SF2">
    <property type="entry name" value="GALACTOSE-BINDING DOMAIN-LIKE SUPERFAMILY PROTEIN"/>
    <property type="match status" value="1"/>
</dbReference>
<dbReference type="Proteomes" id="UP000551327">
    <property type="component" value="Unassembled WGS sequence"/>
</dbReference>
<gene>
    <name evidence="3" type="ORF">H7F53_00780</name>
</gene>
<dbReference type="Gene3D" id="3.40.50.880">
    <property type="match status" value="1"/>
</dbReference>
<dbReference type="Pfam" id="PF06283">
    <property type="entry name" value="ThuA"/>
    <property type="match status" value="1"/>
</dbReference>
<evidence type="ECO:0000256" key="1">
    <source>
        <dbReference type="SAM" id="SignalP"/>
    </source>
</evidence>
<protein>
    <submittedName>
        <fullName evidence="3">ThuA domain-containing protein</fullName>
    </submittedName>
</protein>
<proteinExistence type="predicted"/>
<dbReference type="SUPFAM" id="SSF52317">
    <property type="entry name" value="Class I glutamine amidotransferase-like"/>
    <property type="match status" value="1"/>
</dbReference>
<dbReference type="RefSeq" id="WP_185677556.1">
    <property type="nucleotide sequence ID" value="NZ_JACLAX010000001.1"/>
</dbReference>
<feature type="domain" description="ThuA-like" evidence="2">
    <location>
        <begin position="137"/>
        <end position="361"/>
    </location>
</feature>
<dbReference type="InterPro" id="IPR029062">
    <property type="entry name" value="Class_I_gatase-like"/>
</dbReference>
<dbReference type="InterPro" id="IPR029010">
    <property type="entry name" value="ThuA-like"/>
</dbReference>
<evidence type="ECO:0000259" key="2">
    <source>
        <dbReference type="Pfam" id="PF06283"/>
    </source>
</evidence>
<sequence>MLLRPLLASLTASLALAAAPVRAAAPVTDCPNRTAPFSASSPLVDLLLSEPARALLRPVLPGLDKAPPQFLGTQPPTFAAILTLREARGFAGVSLDAVNAIDAQLRQLPVTPADQIARCARFDNEVPTVTRVAGKSNILVFEKINGFKDTPSVDAAHAMLLAMAARKGWAITFTDRGGAFNPKTLAKVDAVLWNNVSGDVLTLSQRAAFQTWLTRGGAFIGIHGAAGDPVYFWDWYPDRLIGARFAGHPRTQQFQQATVRVNAQHPLAKGLPTDWSMTEEWYSFKSNPRLAGAQPVLLLDESTYAPNDPQMPELVMGADHPVAWTNCLGRGRVFYSALGHRPENYGLAPHVTLLENAITWAATDRRACRGTAR</sequence>
<evidence type="ECO:0000313" key="3">
    <source>
        <dbReference type="EMBL" id="MBC2667675.1"/>
    </source>
</evidence>
<name>A0A7X1FVD7_9SPHN</name>
<accession>A0A7X1FVD7</accession>
<reference evidence="3 4" key="1">
    <citation type="submission" date="2020-08" db="EMBL/GenBank/DDBJ databases">
        <title>The genome sequence of type strain Novosphingobium piscinae KCTC 42194.</title>
        <authorList>
            <person name="Liu Y."/>
        </authorList>
    </citation>
    <scope>NUCLEOTIDE SEQUENCE [LARGE SCALE GENOMIC DNA]</scope>
    <source>
        <strain evidence="3 4">KCTC 42194</strain>
    </source>
</reference>
<keyword evidence="4" id="KW-1185">Reference proteome</keyword>
<keyword evidence="1" id="KW-0732">Signal</keyword>
<dbReference type="EMBL" id="JACLAX010000001">
    <property type="protein sequence ID" value="MBC2667675.1"/>
    <property type="molecule type" value="Genomic_DNA"/>
</dbReference>
<organism evidence="3 4">
    <name type="scientific">Novosphingobium piscinae</name>
    <dbReference type="NCBI Taxonomy" id="1507448"/>
    <lineage>
        <taxon>Bacteria</taxon>
        <taxon>Pseudomonadati</taxon>
        <taxon>Pseudomonadota</taxon>
        <taxon>Alphaproteobacteria</taxon>
        <taxon>Sphingomonadales</taxon>
        <taxon>Sphingomonadaceae</taxon>
        <taxon>Novosphingobium</taxon>
    </lineage>
</organism>
<dbReference type="PANTHER" id="PTHR40469">
    <property type="entry name" value="SECRETED GLYCOSYL HYDROLASE"/>
    <property type="match status" value="1"/>
</dbReference>
<feature type="chain" id="PRO_5030970673" evidence="1">
    <location>
        <begin position="24"/>
        <end position="373"/>
    </location>
</feature>
<comment type="caution">
    <text evidence="3">The sequence shown here is derived from an EMBL/GenBank/DDBJ whole genome shotgun (WGS) entry which is preliminary data.</text>
</comment>
<dbReference type="AlphaFoldDB" id="A0A7X1FVD7"/>
<evidence type="ECO:0000313" key="4">
    <source>
        <dbReference type="Proteomes" id="UP000551327"/>
    </source>
</evidence>
<feature type="signal peptide" evidence="1">
    <location>
        <begin position="1"/>
        <end position="23"/>
    </location>
</feature>